<sequence length="72" mass="8003">MTTLKQINTAPQTSTEVVSITSKGVTTLKRPDTSDVLPDHRVSITSKGVTTLKHQGIYRYQGDRQYQSPRKG</sequence>
<organism evidence="1 2">
    <name type="scientific">Desulfotalea psychrophila (strain LSv54 / DSM 12343)</name>
    <dbReference type="NCBI Taxonomy" id="177439"/>
    <lineage>
        <taxon>Bacteria</taxon>
        <taxon>Pseudomonadati</taxon>
        <taxon>Thermodesulfobacteriota</taxon>
        <taxon>Desulfobulbia</taxon>
        <taxon>Desulfobulbales</taxon>
        <taxon>Desulfocapsaceae</taxon>
        <taxon>Desulfotalea</taxon>
    </lineage>
</organism>
<keyword evidence="2" id="KW-1185">Reference proteome</keyword>
<name>Q6ARW2_DESPS</name>
<gene>
    <name evidence="1" type="ordered locus">DP0184</name>
</gene>
<dbReference type="STRING" id="177439.DP0184"/>
<dbReference type="HOGENOM" id="CLU_2715835_0_0_7"/>
<accession>Q6ARW2</accession>
<dbReference type="EMBL" id="CR522870">
    <property type="protein sequence ID" value="CAG34913.1"/>
    <property type="molecule type" value="Genomic_DNA"/>
</dbReference>
<protein>
    <submittedName>
        <fullName evidence="1">Uncharacterized protein</fullName>
    </submittedName>
</protein>
<dbReference type="Proteomes" id="UP000000602">
    <property type="component" value="Chromosome"/>
</dbReference>
<reference evidence="2" key="1">
    <citation type="journal article" date="2004" name="Environ. Microbiol.">
        <title>The genome of Desulfotalea psychrophila, a sulfate-reducing bacterium from permanently cold Arctic sediments.</title>
        <authorList>
            <person name="Rabus R."/>
            <person name="Ruepp A."/>
            <person name="Frickey T."/>
            <person name="Rattei T."/>
            <person name="Fartmann B."/>
            <person name="Stark M."/>
            <person name="Bauer M."/>
            <person name="Zibat A."/>
            <person name="Lombardot T."/>
            <person name="Becker I."/>
            <person name="Amann J."/>
            <person name="Gellner K."/>
            <person name="Teeling H."/>
            <person name="Leuschner W.D."/>
            <person name="Gloeckner F.-O."/>
            <person name="Lupas A.N."/>
            <person name="Amann R."/>
            <person name="Klenk H.-P."/>
        </authorList>
    </citation>
    <scope>NUCLEOTIDE SEQUENCE [LARGE SCALE GENOMIC DNA]</scope>
    <source>
        <strain evidence="2">DSM 12343 / LSv54</strain>
    </source>
</reference>
<dbReference type="AlphaFoldDB" id="Q6ARW2"/>
<evidence type="ECO:0000313" key="1">
    <source>
        <dbReference type="EMBL" id="CAG34913.1"/>
    </source>
</evidence>
<dbReference type="KEGG" id="dps:DP0184"/>
<proteinExistence type="predicted"/>
<evidence type="ECO:0000313" key="2">
    <source>
        <dbReference type="Proteomes" id="UP000000602"/>
    </source>
</evidence>